<dbReference type="Proteomes" id="UP000325302">
    <property type="component" value="Unassembled WGS sequence"/>
</dbReference>
<dbReference type="InterPro" id="IPR036291">
    <property type="entry name" value="NAD(P)-bd_dom_sf"/>
</dbReference>
<sequence length="299" mass="31359">MSRRLANRVGEETLLDSQIIDGKAVAARLRASIAQQVAERVERGASVPGLAVVLVGEDPASRVYVGSKVRACEEVGFLSRNFSLPKNTDQASLLALIEQLNQDPEIHGILVQLPLPEQISVNAVVEKIDPRKDVDGFHPYNLGRLAAKSPTLRPCTPYGCMRLLQAYGIDPTGKKAVVVGASNIVGRPVALELLMAGATVTICHSKTQNLPAELAQADIVIAAVGIPEFIQGTWLKSGAVVIDVGINRLPSGALVGDVEFAGARQTAAAITPVPGGVGPMTIACLLQNTLEACAALEAV</sequence>
<dbReference type="AlphaFoldDB" id="A0A5A9W1R1"/>
<dbReference type="CDD" id="cd01080">
    <property type="entry name" value="NAD_bind_m-THF_DH_Cyclohyd"/>
    <property type="match status" value="1"/>
</dbReference>
<evidence type="ECO:0000256" key="4">
    <source>
        <dbReference type="ARBA" id="ARBA00022605"/>
    </source>
</evidence>
<dbReference type="GO" id="GO:0004488">
    <property type="term" value="F:methylenetetrahydrofolate dehydrogenase (NADP+) activity"/>
    <property type="evidence" value="ECO:0007669"/>
    <property type="project" value="UniProtKB-UniRule"/>
</dbReference>
<evidence type="ECO:0000256" key="11">
    <source>
        <dbReference type="ARBA" id="ARBA00023268"/>
    </source>
</evidence>
<dbReference type="Pfam" id="PF02882">
    <property type="entry name" value="THF_DHG_CYH_C"/>
    <property type="match status" value="1"/>
</dbReference>
<comment type="catalytic activity">
    <reaction evidence="12">
        <text>(6R)-5,10-methylene-5,6,7,8-tetrahydrofolate + NADP(+) = (6R)-5,10-methenyltetrahydrofolate + NADPH</text>
        <dbReference type="Rhea" id="RHEA:22812"/>
        <dbReference type="ChEBI" id="CHEBI:15636"/>
        <dbReference type="ChEBI" id="CHEBI:57455"/>
        <dbReference type="ChEBI" id="CHEBI:57783"/>
        <dbReference type="ChEBI" id="CHEBI:58349"/>
        <dbReference type="EC" id="1.5.1.5"/>
    </reaction>
</comment>
<keyword evidence="11 12" id="KW-0511">Multifunctional enzyme</keyword>
<dbReference type="OrthoDB" id="9803580at2"/>
<accession>A0A5A9W1R1</accession>
<keyword evidence="16" id="KW-1185">Reference proteome</keyword>
<dbReference type="FunFam" id="3.40.50.720:FF:000006">
    <property type="entry name" value="Bifunctional protein FolD"/>
    <property type="match status" value="1"/>
</dbReference>
<dbReference type="NCBIfam" id="NF008058">
    <property type="entry name" value="PRK10792.1"/>
    <property type="match status" value="1"/>
</dbReference>
<dbReference type="InterPro" id="IPR000672">
    <property type="entry name" value="THF_DH/CycHdrlase"/>
</dbReference>
<dbReference type="PANTHER" id="PTHR48099">
    <property type="entry name" value="C-1-TETRAHYDROFOLATE SYNTHASE, CYTOPLASMIC-RELATED"/>
    <property type="match status" value="1"/>
</dbReference>
<dbReference type="GO" id="GO:0000105">
    <property type="term" value="P:L-histidine biosynthetic process"/>
    <property type="evidence" value="ECO:0007669"/>
    <property type="project" value="UniProtKB-KW"/>
</dbReference>
<dbReference type="PRINTS" id="PR00085">
    <property type="entry name" value="THFDHDRGNASE"/>
</dbReference>
<dbReference type="SUPFAM" id="SSF51735">
    <property type="entry name" value="NAD(P)-binding Rossmann-fold domains"/>
    <property type="match status" value="1"/>
</dbReference>
<keyword evidence="8 12" id="KW-0560">Oxidoreductase</keyword>
<evidence type="ECO:0000256" key="9">
    <source>
        <dbReference type="ARBA" id="ARBA00023102"/>
    </source>
</evidence>
<dbReference type="Pfam" id="PF00763">
    <property type="entry name" value="THF_DHG_CYH"/>
    <property type="match status" value="1"/>
</dbReference>
<dbReference type="InterPro" id="IPR046346">
    <property type="entry name" value="Aminoacid_DH-like_N_sf"/>
</dbReference>
<keyword evidence="6 12" id="KW-0378">Hydrolase</keyword>
<keyword evidence="4 12" id="KW-0028">Amino-acid biosynthesis</keyword>
<evidence type="ECO:0000256" key="3">
    <source>
        <dbReference type="ARBA" id="ARBA00022563"/>
    </source>
</evidence>
<evidence type="ECO:0000259" key="13">
    <source>
        <dbReference type="Pfam" id="PF00763"/>
    </source>
</evidence>
<dbReference type="InterPro" id="IPR020631">
    <property type="entry name" value="THF_DH/CycHdrlase_NAD-bd_dom"/>
</dbReference>
<comment type="caution">
    <text evidence="12">Lacks conserved residue(s) required for the propagation of feature annotation.</text>
</comment>
<dbReference type="InterPro" id="IPR020630">
    <property type="entry name" value="THF_DH/CycHdrlase_cat_dom"/>
</dbReference>
<evidence type="ECO:0000256" key="7">
    <source>
        <dbReference type="ARBA" id="ARBA00022857"/>
    </source>
</evidence>
<dbReference type="FunFam" id="3.40.50.10860:FF:000005">
    <property type="entry name" value="C-1-tetrahydrofolate synthase, cytoplasmic, putative"/>
    <property type="match status" value="1"/>
</dbReference>
<evidence type="ECO:0000313" key="16">
    <source>
        <dbReference type="Proteomes" id="UP000325302"/>
    </source>
</evidence>
<dbReference type="NCBIfam" id="NF010783">
    <property type="entry name" value="PRK14186.1"/>
    <property type="match status" value="1"/>
</dbReference>
<keyword evidence="9 12" id="KW-0368">Histidine biosynthesis</keyword>
<dbReference type="HAMAP" id="MF_01576">
    <property type="entry name" value="THF_DHG_CYH"/>
    <property type="match status" value="1"/>
</dbReference>
<evidence type="ECO:0000313" key="15">
    <source>
        <dbReference type="EMBL" id="KAA0874424.1"/>
    </source>
</evidence>
<comment type="function">
    <text evidence="12">Catalyzes the oxidation of 5,10-methylenetetrahydrofolate to 5,10-methenyltetrahydrofolate and then the hydrolysis of 5,10-methenyltetrahydrofolate to 10-formyltetrahydrofolate.</text>
</comment>
<reference evidence="15 16" key="1">
    <citation type="submission" date="2019-03" db="EMBL/GenBank/DDBJ databases">
        <title>Nitrincola sp. nov. isolated from an Indian soda lake.</title>
        <authorList>
            <person name="Joshi A."/>
            <person name="Thite S.V."/>
            <person name="Joseph N."/>
            <person name="Dhotre D."/>
            <person name="Moorthy M."/>
            <person name="Shouche Y.S."/>
        </authorList>
    </citation>
    <scope>NUCLEOTIDE SEQUENCE [LARGE SCALE GENOMIC DNA]</scope>
    <source>
        <strain evidence="15 16">MEB193</strain>
    </source>
</reference>
<comment type="similarity">
    <text evidence="12">Belongs to the tetrahydrofolate dehydrogenase/cyclohydrolase family.</text>
</comment>
<evidence type="ECO:0000256" key="12">
    <source>
        <dbReference type="HAMAP-Rule" id="MF_01576"/>
    </source>
</evidence>
<dbReference type="PROSITE" id="PS00767">
    <property type="entry name" value="THF_DHG_CYH_2"/>
    <property type="match status" value="1"/>
</dbReference>
<dbReference type="GO" id="GO:0009086">
    <property type="term" value="P:methionine biosynthetic process"/>
    <property type="evidence" value="ECO:0007669"/>
    <property type="project" value="UniProtKB-KW"/>
</dbReference>
<comment type="caution">
    <text evidence="15">The sequence shown here is derived from an EMBL/GenBank/DDBJ whole genome shotgun (WGS) entry which is preliminary data.</text>
</comment>
<keyword evidence="10 12" id="KW-0486">Methionine biosynthesis</keyword>
<gene>
    <name evidence="12 15" type="primary">folD</name>
    <name evidence="15" type="ORF">E1H14_09125</name>
</gene>
<dbReference type="UniPathway" id="UPA00193"/>
<comment type="pathway">
    <text evidence="1 12">One-carbon metabolism; tetrahydrofolate interconversion.</text>
</comment>
<evidence type="ECO:0000256" key="10">
    <source>
        <dbReference type="ARBA" id="ARBA00023167"/>
    </source>
</evidence>
<name>A0A5A9W1R1_9GAMM</name>
<evidence type="ECO:0000259" key="14">
    <source>
        <dbReference type="Pfam" id="PF02882"/>
    </source>
</evidence>
<evidence type="ECO:0000256" key="2">
    <source>
        <dbReference type="ARBA" id="ARBA00011738"/>
    </source>
</evidence>
<organism evidence="15 16">
    <name type="scientific">Nitrincola tapanii</name>
    <dbReference type="NCBI Taxonomy" id="1708751"/>
    <lineage>
        <taxon>Bacteria</taxon>
        <taxon>Pseudomonadati</taxon>
        <taxon>Pseudomonadota</taxon>
        <taxon>Gammaproteobacteria</taxon>
        <taxon>Oceanospirillales</taxon>
        <taxon>Oceanospirillaceae</taxon>
        <taxon>Nitrincola</taxon>
    </lineage>
</organism>
<feature type="binding site" evidence="12">
    <location>
        <position position="246"/>
    </location>
    <ligand>
        <name>NADP(+)</name>
        <dbReference type="ChEBI" id="CHEBI:58349"/>
    </ligand>
</feature>
<dbReference type="RefSeq" id="WP_149391157.1">
    <property type="nucleotide sequence ID" value="NZ_SMRS01000006.1"/>
</dbReference>
<dbReference type="Gene3D" id="3.40.50.720">
    <property type="entry name" value="NAD(P)-binding Rossmann-like Domain"/>
    <property type="match status" value="1"/>
</dbReference>
<dbReference type="EMBL" id="SMRS01000006">
    <property type="protein sequence ID" value="KAA0874424.1"/>
    <property type="molecule type" value="Genomic_DNA"/>
</dbReference>
<dbReference type="EC" id="3.5.4.9" evidence="12"/>
<feature type="binding site" evidence="12">
    <location>
        <begin position="180"/>
        <end position="182"/>
    </location>
    <ligand>
        <name>NADP(+)</name>
        <dbReference type="ChEBI" id="CHEBI:58349"/>
    </ligand>
</feature>
<evidence type="ECO:0000256" key="6">
    <source>
        <dbReference type="ARBA" id="ARBA00022801"/>
    </source>
</evidence>
<evidence type="ECO:0000256" key="1">
    <source>
        <dbReference type="ARBA" id="ARBA00004777"/>
    </source>
</evidence>
<proteinExistence type="inferred from homology"/>
<dbReference type="GO" id="GO:0005829">
    <property type="term" value="C:cytosol"/>
    <property type="evidence" value="ECO:0007669"/>
    <property type="project" value="TreeGrafter"/>
</dbReference>
<dbReference type="InterPro" id="IPR020867">
    <property type="entry name" value="THF_DH/CycHdrlase_CS"/>
</dbReference>
<keyword evidence="3 12" id="KW-0554">One-carbon metabolism</keyword>
<protein>
    <recommendedName>
        <fullName evidence="12">Bifunctional protein FolD</fullName>
    </recommendedName>
    <domain>
        <recommendedName>
            <fullName evidence="12">Methylenetetrahydrofolate dehydrogenase</fullName>
            <ecNumber evidence="12">1.5.1.5</ecNumber>
        </recommendedName>
    </domain>
    <domain>
        <recommendedName>
            <fullName evidence="12">Methenyltetrahydrofolate cyclohydrolase</fullName>
            <ecNumber evidence="12">3.5.4.9</ecNumber>
        </recommendedName>
    </domain>
</protein>
<dbReference type="Gene3D" id="3.40.50.10860">
    <property type="entry name" value="Leucine Dehydrogenase, chain A, domain 1"/>
    <property type="match status" value="1"/>
</dbReference>
<dbReference type="GO" id="GO:0006164">
    <property type="term" value="P:purine nucleotide biosynthetic process"/>
    <property type="evidence" value="ECO:0007669"/>
    <property type="project" value="UniProtKB-KW"/>
</dbReference>
<comment type="subunit">
    <text evidence="2 12">Homodimer.</text>
</comment>
<dbReference type="PANTHER" id="PTHR48099:SF5">
    <property type="entry name" value="C-1-TETRAHYDROFOLATE SYNTHASE, CYTOPLASMIC"/>
    <property type="match status" value="1"/>
</dbReference>
<keyword evidence="5 12" id="KW-0658">Purine biosynthesis</keyword>
<dbReference type="GO" id="GO:0035999">
    <property type="term" value="P:tetrahydrofolate interconversion"/>
    <property type="evidence" value="ECO:0007669"/>
    <property type="project" value="UniProtKB-UniRule"/>
</dbReference>
<feature type="domain" description="Tetrahydrofolate dehydrogenase/cyclohydrolase NAD(P)-binding" evidence="14">
    <location>
        <begin position="154"/>
        <end position="293"/>
    </location>
</feature>
<keyword evidence="7 12" id="KW-0521">NADP</keyword>
<dbReference type="SUPFAM" id="SSF53223">
    <property type="entry name" value="Aminoacid dehydrogenase-like, N-terminal domain"/>
    <property type="match status" value="1"/>
</dbReference>
<dbReference type="PROSITE" id="PS00766">
    <property type="entry name" value="THF_DHG_CYH_1"/>
    <property type="match status" value="1"/>
</dbReference>
<dbReference type="GO" id="GO:0004477">
    <property type="term" value="F:methenyltetrahydrofolate cyclohydrolase activity"/>
    <property type="evidence" value="ECO:0007669"/>
    <property type="project" value="UniProtKB-UniRule"/>
</dbReference>
<evidence type="ECO:0000256" key="5">
    <source>
        <dbReference type="ARBA" id="ARBA00022755"/>
    </source>
</evidence>
<comment type="catalytic activity">
    <reaction evidence="12">
        <text>(6R)-5,10-methenyltetrahydrofolate + H2O = (6R)-10-formyltetrahydrofolate + H(+)</text>
        <dbReference type="Rhea" id="RHEA:23700"/>
        <dbReference type="ChEBI" id="CHEBI:15377"/>
        <dbReference type="ChEBI" id="CHEBI:15378"/>
        <dbReference type="ChEBI" id="CHEBI:57455"/>
        <dbReference type="ChEBI" id="CHEBI:195366"/>
        <dbReference type="EC" id="3.5.4.9"/>
    </reaction>
</comment>
<evidence type="ECO:0000256" key="8">
    <source>
        <dbReference type="ARBA" id="ARBA00023002"/>
    </source>
</evidence>
<dbReference type="EC" id="1.5.1.5" evidence="12"/>
<feature type="domain" description="Tetrahydrofolate dehydrogenase/cyclohydrolase catalytic" evidence="13">
    <location>
        <begin position="20"/>
        <end position="135"/>
    </location>
</feature>